<dbReference type="SUPFAM" id="SSF63446">
    <property type="entry name" value="Type I dockerin domain"/>
    <property type="match status" value="1"/>
</dbReference>
<organism evidence="2 3">
    <name type="scientific">Candidatus Falkowbacteria bacterium CG_4_9_14_3_um_filter_38_19</name>
    <dbReference type="NCBI Taxonomy" id="1974559"/>
    <lineage>
        <taxon>Bacteria</taxon>
        <taxon>Candidatus Falkowiibacteriota</taxon>
    </lineage>
</organism>
<evidence type="ECO:0000313" key="2">
    <source>
        <dbReference type="EMBL" id="PJB16064.1"/>
    </source>
</evidence>
<dbReference type="InterPro" id="IPR016134">
    <property type="entry name" value="Dockerin_dom"/>
</dbReference>
<evidence type="ECO:0000313" key="3">
    <source>
        <dbReference type="Proteomes" id="UP000230611"/>
    </source>
</evidence>
<sequence length="350" mass="36805">MKKLKLQFKNYFPPVFLIFVFCVLNFAPLSVFASGTTNITIEILALCGNNIKETGEECDGTDLAGQSCTSKGYTGGTLSCNSSCNFVTSACTSGGDGGGGGGGGGGYVAPATSAIFNGRAYPKSAVTLLKDAQIAATTIADANANFSLNISGLSGGNYIFSVYSEDNKGNRSSLLTFPVSVTSGATTQISGIFIAPTIDVDKSEVKRGDDIAIFGQSAPQADIVVSVTSGEEFFGKTISDKDGIYLYNFDSSFVDYGAHYTKSKASIGNLAISSFSNSIGFKVGTKNVLAQLPKKIEKGDLNSDNRVNLIDFSIAAYWYKRPSPPSSVDLNGDGKIDLVDFSILAYYWTG</sequence>
<reference evidence="3" key="1">
    <citation type="submission" date="2017-09" db="EMBL/GenBank/DDBJ databases">
        <title>Depth-based differentiation of microbial function through sediment-hosted aquifers and enrichment of novel symbionts in the deep terrestrial subsurface.</title>
        <authorList>
            <person name="Probst A.J."/>
            <person name="Ladd B."/>
            <person name="Jarett J.K."/>
            <person name="Geller-Mcgrath D.E."/>
            <person name="Sieber C.M.K."/>
            <person name="Emerson J.B."/>
            <person name="Anantharaman K."/>
            <person name="Thomas B.C."/>
            <person name="Malmstrom R."/>
            <person name="Stieglmeier M."/>
            <person name="Klingl A."/>
            <person name="Woyke T."/>
            <person name="Ryan C.M."/>
            <person name="Banfield J.F."/>
        </authorList>
    </citation>
    <scope>NUCLEOTIDE SEQUENCE [LARGE SCALE GENOMIC DNA]</scope>
</reference>
<dbReference type="PROSITE" id="PS51766">
    <property type="entry name" value="DOCKERIN"/>
    <property type="match status" value="1"/>
</dbReference>
<accession>A0A2M8AF31</accession>
<dbReference type="InterPro" id="IPR002105">
    <property type="entry name" value="Dockerin_1_rpt"/>
</dbReference>
<dbReference type="AlphaFoldDB" id="A0A2M8AF31"/>
<protein>
    <recommendedName>
        <fullName evidence="1">Dockerin domain-containing protein</fullName>
    </recommendedName>
</protein>
<dbReference type="EMBL" id="PFUO01000121">
    <property type="protein sequence ID" value="PJB16064.1"/>
    <property type="molecule type" value="Genomic_DNA"/>
</dbReference>
<comment type="caution">
    <text evidence="2">The sequence shown here is derived from an EMBL/GenBank/DDBJ whole genome shotgun (WGS) entry which is preliminary data.</text>
</comment>
<dbReference type="InterPro" id="IPR013783">
    <property type="entry name" value="Ig-like_fold"/>
</dbReference>
<gene>
    <name evidence="2" type="ORF">CO116_02665</name>
</gene>
<dbReference type="GO" id="GO:0000272">
    <property type="term" value="P:polysaccharide catabolic process"/>
    <property type="evidence" value="ECO:0007669"/>
    <property type="project" value="InterPro"/>
</dbReference>
<proteinExistence type="predicted"/>
<dbReference type="Gene3D" id="1.10.1330.10">
    <property type="entry name" value="Dockerin domain"/>
    <property type="match status" value="1"/>
</dbReference>
<dbReference type="CDD" id="cd14256">
    <property type="entry name" value="Dockerin_I"/>
    <property type="match status" value="1"/>
</dbReference>
<dbReference type="GO" id="GO:0004553">
    <property type="term" value="F:hydrolase activity, hydrolyzing O-glycosyl compounds"/>
    <property type="evidence" value="ECO:0007669"/>
    <property type="project" value="InterPro"/>
</dbReference>
<dbReference type="Pfam" id="PF00404">
    <property type="entry name" value="Dockerin_1"/>
    <property type="match status" value="1"/>
</dbReference>
<evidence type="ECO:0000259" key="1">
    <source>
        <dbReference type="PROSITE" id="PS51766"/>
    </source>
</evidence>
<dbReference type="Proteomes" id="UP000230611">
    <property type="component" value="Unassembled WGS sequence"/>
</dbReference>
<name>A0A2M8AF31_9BACT</name>
<feature type="domain" description="Dockerin" evidence="1">
    <location>
        <begin position="294"/>
        <end position="350"/>
    </location>
</feature>
<dbReference type="Gene3D" id="2.60.40.10">
    <property type="entry name" value="Immunoglobulins"/>
    <property type="match status" value="1"/>
</dbReference>
<dbReference type="InterPro" id="IPR036439">
    <property type="entry name" value="Dockerin_dom_sf"/>
</dbReference>